<dbReference type="InterPro" id="IPR029063">
    <property type="entry name" value="SAM-dependent_MTases_sf"/>
</dbReference>
<dbReference type="PANTHER" id="PTHR43591:SF24">
    <property type="entry name" value="2-METHOXY-6-POLYPRENYL-1,4-BENZOQUINOL METHYLASE, MITOCHONDRIAL"/>
    <property type="match status" value="1"/>
</dbReference>
<organism evidence="4">
    <name type="scientific">hydrothermal vent metagenome</name>
    <dbReference type="NCBI Taxonomy" id="652676"/>
    <lineage>
        <taxon>unclassified sequences</taxon>
        <taxon>metagenomes</taxon>
        <taxon>ecological metagenomes</taxon>
    </lineage>
</organism>
<reference evidence="4" key="1">
    <citation type="submission" date="2018-06" db="EMBL/GenBank/DDBJ databases">
        <authorList>
            <person name="Zhirakovskaya E."/>
        </authorList>
    </citation>
    <scope>NUCLEOTIDE SEQUENCE</scope>
</reference>
<name>A0A3B0YUP8_9ZZZZ</name>
<dbReference type="NCBIfam" id="TIGR01934">
    <property type="entry name" value="MenG_MenH_UbiE"/>
    <property type="match status" value="1"/>
</dbReference>
<sequence>MSKTEKTTHFGYEQVATDDKQHKVADVFHSVAAKYDLMNDLMSMGVHRLWKRVTIERSGVKPGDKVLDVAGGTGDLAIKFSKLVGNDGLVVLTDINASMLATGRDRIIDQGIIQGIEYVQSNAEALPFADNTFDCITIAFGLRNVTHKDKALQSMARILKPGGRLLVLEFSKPTMPGLDKIYDFYSFNILPRIGQWVTQDSKSYQYLAESIRMHPDQESLKDLILKSGFDQCEYTNMTGGIVALHIGVKY</sequence>
<keyword evidence="1 4" id="KW-0489">Methyltransferase</keyword>
<dbReference type="FunFam" id="3.40.50.150:FF:000014">
    <property type="entry name" value="Ubiquinone/menaquinone biosynthesis C-methyltransferase UbiE"/>
    <property type="match status" value="1"/>
</dbReference>
<dbReference type="SUPFAM" id="SSF53335">
    <property type="entry name" value="S-adenosyl-L-methionine-dependent methyltransferases"/>
    <property type="match status" value="1"/>
</dbReference>
<dbReference type="NCBIfam" id="NF001242">
    <property type="entry name" value="PRK00216.1-3"/>
    <property type="match status" value="1"/>
</dbReference>
<keyword evidence="3" id="KW-0949">S-adenosyl-L-methionine</keyword>
<dbReference type="InterPro" id="IPR023576">
    <property type="entry name" value="UbiE/COQ5_MeTrFase_CS"/>
</dbReference>
<dbReference type="NCBIfam" id="NF001240">
    <property type="entry name" value="PRK00216.1-1"/>
    <property type="match status" value="1"/>
</dbReference>
<dbReference type="EC" id="2.1.1.201" evidence="4"/>
<dbReference type="PANTHER" id="PTHR43591">
    <property type="entry name" value="METHYLTRANSFERASE"/>
    <property type="match status" value="1"/>
</dbReference>
<dbReference type="CDD" id="cd02440">
    <property type="entry name" value="AdoMet_MTases"/>
    <property type="match status" value="1"/>
</dbReference>
<dbReference type="GO" id="GO:0008425">
    <property type="term" value="F:2-methoxy-6-polyprenyl-1,4-benzoquinol methyltransferase activity"/>
    <property type="evidence" value="ECO:0007669"/>
    <property type="project" value="UniProtKB-EC"/>
</dbReference>
<evidence type="ECO:0000256" key="2">
    <source>
        <dbReference type="ARBA" id="ARBA00022679"/>
    </source>
</evidence>
<evidence type="ECO:0000256" key="1">
    <source>
        <dbReference type="ARBA" id="ARBA00022603"/>
    </source>
</evidence>
<proteinExistence type="inferred from homology"/>
<accession>A0A3B0YUP8</accession>
<dbReference type="PROSITE" id="PS51608">
    <property type="entry name" value="SAM_MT_UBIE"/>
    <property type="match status" value="1"/>
</dbReference>
<dbReference type="AlphaFoldDB" id="A0A3B0YUP8"/>
<dbReference type="InterPro" id="IPR004033">
    <property type="entry name" value="UbiE/COQ5_MeTrFase"/>
</dbReference>
<gene>
    <name evidence="4" type="ORF">MNBD_GAMMA12-420</name>
</gene>
<evidence type="ECO:0000256" key="3">
    <source>
        <dbReference type="ARBA" id="ARBA00022691"/>
    </source>
</evidence>
<dbReference type="PROSITE" id="PS01183">
    <property type="entry name" value="UBIE_1"/>
    <property type="match status" value="1"/>
</dbReference>
<dbReference type="HAMAP" id="MF_01813">
    <property type="entry name" value="MenG_UbiE_methyltr"/>
    <property type="match status" value="1"/>
</dbReference>
<keyword evidence="2 4" id="KW-0808">Transferase</keyword>
<dbReference type="Pfam" id="PF01209">
    <property type="entry name" value="Ubie_methyltran"/>
    <property type="match status" value="1"/>
</dbReference>
<dbReference type="NCBIfam" id="NF001244">
    <property type="entry name" value="PRK00216.1-5"/>
    <property type="match status" value="1"/>
</dbReference>
<protein>
    <submittedName>
        <fullName evidence="4">2-methoxy-6-polyprenyl-1,4-benzoquinol methylase</fullName>
        <ecNumber evidence="4">2.1.1.201</ecNumber>
    </submittedName>
</protein>
<dbReference type="GO" id="GO:0032259">
    <property type="term" value="P:methylation"/>
    <property type="evidence" value="ECO:0007669"/>
    <property type="project" value="UniProtKB-KW"/>
</dbReference>
<evidence type="ECO:0000313" key="4">
    <source>
        <dbReference type="EMBL" id="VAW79197.1"/>
    </source>
</evidence>
<dbReference type="Gene3D" id="3.40.50.150">
    <property type="entry name" value="Vaccinia Virus protein VP39"/>
    <property type="match status" value="1"/>
</dbReference>
<dbReference type="EMBL" id="UOFL01000171">
    <property type="protein sequence ID" value="VAW79197.1"/>
    <property type="molecule type" value="Genomic_DNA"/>
</dbReference>